<dbReference type="InterPro" id="IPR006968">
    <property type="entry name" value="RUS_fam"/>
</dbReference>
<accession>A0AAW1RNI5</accession>
<evidence type="ECO:0000313" key="4">
    <source>
        <dbReference type="EMBL" id="KAK9835635.1"/>
    </source>
</evidence>
<dbReference type="PANTHER" id="PTHR12770">
    <property type="entry name" value="RUS1 FAMILY PROTEIN C16ORF58"/>
    <property type="match status" value="1"/>
</dbReference>
<keyword evidence="5" id="KW-1185">Reference proteome</keyword>
<dbReference type="AlphaFoldDB" id="A0AAW1RNI5"/>
<gene>
    <name evidence="4" type="ORF">WJX74_004798</name>
</gene>
<dbReference type="PANTHER" id="PTHR12770:SF27">
    <property type="entry name" value="PROTEIN ROOT UVB SENSITIVE 5"/>
    <property type="match status" value="1"/>
</dbReference>
<organism evidence="4 5">
    <name type="scientific">Apatococcus lobatus</name>
    <dbReference type="NCBI Taxonomy" id="904363"/>
    <lineage>
        <taxon>Eukaryota</taxon>
        <taxon>Viridiplantae</taxon>
        <taxon>Chlorophyta</taxon>
        <taxon>core chlorophytes</taxon>
        <taxon>Trebouxiophyceae</taxon>
        <taxon>Chlorellales</taxon>
        <taxon>Chlorellaceae</taxon>
        <taxon>Apatococcus</taxon>
    </lineage>
</organism>
<evidence type="ECO:0000259" key="3">
    <source>
        <dbReference type="Pfam" id="PF24160"/>
    </source>
</evidence>
<name>A0AAW1RNI5_9CHLO</name>
<dbReference type="Pfam" id="PF24160">
    <property type="entry name" value="UVB_sens_C"/>
    <property type="match status" value="1"/>
</dbReference>
<proteinExistence type="inferred from homology"/>
<sequence>MHLSGQPVKPGQQLLGDRGRTHTCRRIIRKVWAAQDVKQSRGTVTEVAGQQLKTYRIDAPTVVVSSSESPTQDKKTLSLPALFLPRGFPESVSEDYLDYQLWAFPSHVLGWLSISLVTSSLLKAVGLGGSATGAAAAGAAIKWITKDGAGSIGRLVVGGRLRGVFDEDPKRWRMIAEGFATTGLALQIATELVPGQFVLLAGLGNLTKAVGKGMSKPCFRIIQTHFARQNNVGSVAATEEVWEVAAQLLGLALSIGVLKGIEATHVPQNVLWIWALAQAGHVTLRFKSLSSLQLTVVNQKRACLLIRAHLKGRPLPGRQECNAAEPLLQNPATFQPAVRLGCSVQEAFQGLPSHALAEHLELYEQEQYVLVWQQGSGRLVLRKGSQPQDEIRALWQAGWLWTQRVDSATPDQLRRSLTALRQSFANFAQQAEASGWDINSACICSGEPRLLADGS</sequence>
<comment type="caution">
    <text evidence="4">The sequence shown here is derived from an EMBL/GenBank/DDBJ whole genome shotgun (WGS) entry which is preliminary data.</text>
</comment>
<reference evidence="4 5" key="1">
    <citation type="journal article" date="2024" name="Nat. Commun.">
        <title>Phylogenomics reveals the evolutionary origins of lichenization in chlorophyte algae.</title>
        <authorList>
            <person name="Puginier C."/>
            <person name="Libourel C."/>
            <person name="Otte J."/>
            <person name="Skaloud P."/>
            <person name="Haon M."/>
            <person name="Grisel S."/>
            <person name="Petersen M."/>
            <person name="Berrin J.G."/>
            <person name="Delaux P.M."/>
            <person name="Dal Grande F."/>
            <person name="Keller J."/>
        </authorList>
    </citation>
    <scope>NUCLEOTIDE SEQUENCE [LARGE SCALE GENOMIC DNA]</scope>
    <source>
        <strain evidence="4 5">SAG 2145</strain>
    </source>
</reference>
<dbReference type="Pfam" id="PF04884">
    <property type="entry name" value="UVB_sens_prot"/>
    <property type="match status" value="1"/>
</dbReference>
<feature type="domain" description="Root UVB sensitive protein C-terminal" evidence="3">
    <location>
        <begin position="318"/>
        <end position="440"/>
    </location>
</feature>
<dbReference type="InterPro" id="IPR054549">
    <property type="entry name" value="UVB_sens_RUS_dom"/>
</dbReference>
<evidence type="ECO:0000256" key="1">
    <source>
        <dbReference type="ARBA" id="ARBA00007558"/>
    </source>
</evidence>
<dbReference type="InterPro" id="IPR055412">
    <property type="entry name" value="UVB_sens_C"/>
</dbReference>
<evidence type="ECO:0000313" key="5">
    <source>
        <dbReference type="Proteomes" id="UP001438707"/>
    </source>
</evidence>
<dbReference type="Proteomes" id="UP001438707">
    <property type="component" value="Unassembled WGS sequence"/>
</dbReference>
<feature type="domain" description="Protein root UVB sensitive/RUS" evidence="2">
    <location>
        <begin position="79"/>
        <end position="311"/>
    </location>
</feature>
<protein>
    <submittedName>
        <fullName evidence="4">Uncharacterized protein</fullName>
    </submittedName>
</protein>
<dbReference type="EMBL" id="JALJOS010000008">
    <property type="protein sequence ID" value="KAK9835635.1"/>
    <property type="molecule type" value="Genomic_DNA"/>
</dbReference>
<comment type="similarity">
    <text evidence="1">Belongs to the RUS1 family.</text>
</comment>
<evidence type="ECO:0000259" key="2">
    <source>
        <dbReference type="Pfam" id="PF04884"/>
    </source>
</evidence>